<evidence type="ECO:0000313" key="8">
    <source>
        <dbReference type="Proteomes" id="UP000642748"/>
    </source>
</evidence>
<feature type="domain" description="Fibronectin type-III" evidence="5">
    <location>
        <begin position="46"/>
        <end position="136"/>
    </location>
</feature>
<dbReference type="InterPro" id="IPR013783">
    <property type="entry name" value="Ig-like_fold"/>
</dbReference>
<organism evidence="7 8">
    <name type="scientific">Rugosimonospora africana</name>
    <dbReference type="NCBI Taxonomy" id="556532"/>
    <lineage>
        <taxon>Bacteria</taxon>
        <taxon>Bacillati</taxon>
        <taxon>Actinomycetota</taxon>
        <taxon>Actinomycetes</taxon>
        <taxon>Micromonosporales</taxon>
        <taxon>Micromonosporaceae</taxon>
        <taxon>Rugosimonospora</taxon>
    </lineage>
</organism>
<dbReference type="InterPro" id="IPR012291">
    <property type="entry name" value="CBM2_carb-bd_dom_sf"/>
</dbReference>
<dbReference type="SUPFAM" id="SSF49265">
    <property type="entry name" value="Fibronectin type III"/>
    <property type="match status" value="1"/>
</dbReference>
<dbReference type="GO" id="GO:0000272">
    <property type="term" value="P:polysaccharide catabolic process"/>
    <property type="evidence" value="ECO:0007669"/>
    <property type="project" value="UniProtKB-KW"/>
</dbReference>
<dbReference type="InterPro" id="IPR001919">
    <property type="entry name" value="CBD2"/>
</dbReference>
<keyword evidence="2" id="KW-0326">Glycosidase</keyword>
<evidence type="ECO:0000256" key="4">
    <source>
        <dbReference type="SAM" id="MobiDB-lite"/>
    </source>
</evidence>
<dbReference type="EMBL" id="BONZ01000068">
    <property type="protein sequence ID" value="GIH18568.1"/>
    <property type="molecule type" value="Genomic_DNA"/>
</dbReference>
<evidence type="ECO:0000256" key="3">
    <source>
        <dbReference type="ARBA" id="ARBA00023326"/>
    </source>
</evidence>
<accession>A0A8J3VUF1</accession>
<keyword evidence="8" id="KW-1185">Reference proteome</keyword>
<keyword evidence="1" id="KW-0119">Carbohydrate metabolism</keyword>
<dbReference type="GO" id="GO:0004553">
    <property type="term" value="F:hydrolase activity, hydrolyzing O-glycosyl compounds"/>
    <property type="evidence" value="ECO:0007669"/>
    <property type="project" value="InterPro"/>
</dbReference>
<feature type="region of interest" description="Disordered" evidence="4">
    <location>
        <begin position="14"/>
        <end position="46"/>
    </location>
</feature>
<dbReference type="InterPro" id="IPR008965">
    <property type="entry name" value="CBM2/CBM3_carb-bd_dom_sf"/>
</dbReference>
<sequence>MVATGLVAVGAANAGTAPTGSVGTGPLPTDSVTPSQPSTSPFAPTAPTDLTVTSLLSHSLTLSWTASTPGCCPITEYGITMARPFTDVIGGTRVANVATATVPVYPNDQYTISVHAIDSSGQSSPSSNLITLVAPANDTGDMSAPTTPGNLTFTDATGPTLTWSASTDDVGVTGYNVYHFDGWYSSKLVGTVTGTTFAVPPWTGPPPPGVLHQYYVRAFDAAGNLSIATNAVNGHPAIPTPSPSTAPPSPSPSPSPACTVTYTNVSQWPGGFVARLKAVNSGSAPIRGWKLGFTFGGDQRITAAWDATFNQSGAAATLRNTHGNAVIPAHGSVSMEIRGTWHGSDAAPTAFLLNDVPCAAG</sequence>
<dbReference type="Pfam" id="PF00041">
    <property type="entry name" value="fn3"/>
    <property type="match status" value="1"/>
</dbReference>
<dbReference type="Gene3D" id="2.60.40.10">
    <property type="entry name" value="Immunoglobulins"/>
    <property type="match status" value="2"/>
</dbReference>
<dbReference type="SUPFAM" id="SSF49384">
    <property type="entry name" value="Carbohydrate-binding domain"/>
    <property type="match status" value="1"/>
</dbReference>
<evidence type="ECO:0000313" key="7">
    <source>
        <dbReference type="EMBL" id="GIH18568.1"/>
    </source>
</evidence>
<keyword evidence="2" id="KW-0378">Hydrolase</keyword>
<evidence type="ECO:0000259" key="5">
    <source>
        <dbReference type="PROSITE" id="PS50853"/>
    </source>
</evidence>
<feature type="compositionally biased region" description="Pro residues" evidence="4">
    <location>
        <begin position="238"/>
        <end position="255"/>
    </location>
</feature>
<dbReference type="Proteomes" id="UP000642748">
    <property type="component" value="Unassembled WGS sequence"/>
</dbReference>
<reference evidence="7" key="1">
    <citation type="submission" date="2021-01" db="EMBL/GenBank/DDBJ databases">
        <title>Whole genome shotgun sequence of Rugosimonospora africana NBRC 104875.</title>
        <authorList>
            <person name="Komaki H."/>
            <person name="Tamura T."/>
        </authorList>
    </citation>
    <scope>NUCLEOTIDE SEQUENCE</scope>
    <source>
        <strain evidence="7">NBRC 104875</strain>
    </source>
</reference>
<dbReference type="GO" id="GO:0030247">
    <property type="term" value="F:polysaccharide binding"/>
    <property type="evidence" value="ECO:0007669"/>
    <property type="project" value="UniProtKB-UniRule"/>
</dbReference>
<feature type="region of interest" description="Disordered" evidence="4">
    <location>
        <begin position="234"/>
        <end position="256"/>
    </location>
</feature>
<dbReference type="AlphaFoldDB" id="A0A8J3VUF1"/>
<keyword evidence="3" id="KW-0624">Polysaccharide degradation</keyword>
<dbReference type="PROSITE" id="PS51173">
    <property type="entry name" value="CBM2"/>
    <property type="match status" value="1"/>
</dbReference>
<comment type="caution">
    <text evidence="7">The sequence shown here is derived from an EMBL/GenBank/DDBJ whole genome shotgun (WGS) entry which is preliminary data.</text>
</comment>
<evidence type="ECO:0000259" key="6">
    <source>
        <dbReference type="PROSITE" id="PS51173"/>
    </source>
</evidence>
<dbReference type="SMART" id="SM00060">
    <property type="entry name" value="FN3"/>
    <property type="match status" value="2"/>
</dbReference>
<dbReference type="SMART" id="SM00637">
    <property type="entry name" value="CBD_II"/>
    <property type="match status" value="1"/>
</dbReference>
<gene>
    <name evidence="7" type="ORF">Raf01_67400</name>
</gene>
<protein>
    <submittedName>
        <fullName evidence="7">Uncharacterized protein</fullName>
    </submittedName>
</protein>
<feature type="domain" description="CBM2" evidence="6">
    <location>
        <begin position="251"/>
        <end position="361"/>
    </location>
</feature>
<dbReference type="Pfam" id="PF00553">
    <property type="entry name" value="CBM_2"/>
    <property type="match status" value="1"/>
</dbReference>
<dbReference type="Gene3D" id="2.60.40.290">
    <property type="match status" value="1"/>
</dbReference>
<name>A0A8J3VUF1_9ACTN</name>
<evidence type="ECO:0000256" key="1">
    <source>
        <dbReference type="ARBA" id="ARBA00023277"/>
    </source>
</evidence>
<dbReference type="InterPro" id="IPR003961">
    <property type="entry name" value="FN3_dom"/>
</dbReference>
<dbReference type="InterPro" id="IPR036116">
    <property type="entry name" value="FN3_sf"/>
</dbReference>
<feature type="compositionally biased region" description="Low complexity" evidence="4">
    <location>
        <begin position="33"/>
        <end position="46"/>
    </location>
</feature>
<proteinExistence type="predicted"/>
<dbReference type="PROSITE" id="PS50853">
    <property type="entry name" value="FN3"/>
    <property type="match status" value="1"/>
</dbReference>
<evidence type="ECO:0000256" key="2">
    <source>
        <dbReference type="ARBA" id="ARBA00023295"/>
    </source>
</evidence>